<dbReference type="InterPro" id="IPR027417">
    <property type="entry name" value="P-loop_NTPase"/>
</dbReference>
<gene>
    <name evidence="9" type="ORF">B1A_02795</name>
</gene>
<keyword evidence="4" id="KW-0067">ATP-binding</keyword>
<dbReference type="SUPFAM" id="SSF52540">
    <property type="entry name" value="P-loop containing nucleoside triphosphate hydrolases"/>
    <property type="match status" value="1"/>
</dbReference>
<proteinExistence type="predicted"/>
<evidence type="ECO:0000256" key="4">
    <source>
        <dbReference type="ARBA" id="ARBA00022840"/>
    </source>
</evidence>
<feature type="non-terminal residue" evidence="9">
    <location>
        <position position="1"/>
    </location>
</feature>
<evidence type="ECO:0000259" key="8">
    <source>
        <dbReference type="Pfam" id="PF02463"/>
    </source>
</evidence>
<organism evidence="9">
    <name type="scientific">mine drainage metagenome</name>
    <dbReference type="NCBI Taxonomy" id="410659"/>
    <lineage>
        <taxon>unclassified sequences</taxon>
        <taxon>metagenomes</taxon>
        <taxon>ecological metagenomes</taxon>
    </lineage>
</organism>
<dbReference type="Pfam" id="PF02463">
    <property type="entry name" value="SMC_N"/>
    <property type="match status" value="1"/>
</dbReference>
<dbReference type="InterPro" id="IPR050308">
    <property type="entry name" value="MukB/SMC"/>
</dbReference>
<dbReference type="GO" id="GO:0005737">
    <property type="term" value="C:cytoplasm"/>
    <property type="evidence" value="ECO:0007669"/>
    <property type="project" value="UniProtKB-SubCell"/>
</dbReference>
<accession>T1BXM9</accession>
<dbReference type="PANTHER" id="PTHR42963:SF1">
    <property type="entry name" value="DUF4476 DOMAIN-CONTAINING PROTEIN"/>
    <property type="match status" value="1"/>
</dbReference>
<dbReference type="PANTHER" id="PTHR42963">
    <property type="entry name" value="CHROMOSOME PARTITION PROTEIN MUKB"/>
    <property type="match status" value="1"/>
</dbReference>
<reference evidence="9" key="1">
    <citation type="submission" date="2013-08" db="EMBL/GenBank/DDBJ databases">
        <authorList>
            <person name="Mendez C."/>
            <person name="Richter M."/>
            <person name="Ferrer M."/>
            <person name="Sanchez J."/>
        </authorList>
    </citation>
    <scope>NUCLEOTIDE SEQUENCE</scope>
</reference>
<name>T1BXM9_9ZZZZ</name>
<dbReference type="FunFam" id="3.40.50.300:FF:000901">
    <property type="entry name" value="Chromosome partition protein Smc"/>
    <property type="match status" value="1"/>
</dbReference>
<evidence type="ECO:0000313" key="9">
    <source>
        <dbReference type="EMBL" id="EQD77731.1"/>
    </source>
</evidence>
<keyword evidence="2" id="KW-0963">Cytoplasm</keyword>
<keyword evidence="3" id="KW-0547">Nucleotide-binding</keyword>
<dbReference type="GO" id="GO:0003677">
    <property type="term" value="F:DNA binding"/>
    <property type="evidence" value="ECO:0007669"/>
    <property type="project" value="UniProtKB-KW"/>
</dbReference>
<reference evidence="9" key="2">
    <citation type="journal article" date="2014" name="ISME J.">
        <title>Microbial stratification in low pH oxic and suboxic macroscopic growths along an acid mine drainage.</title>
        <authorList>
            <person name="Mendez-Garcia C."/>
            <person name="Mesa V."/>
            <person name="Sprenger R.R."/>
            <person name="Richter M."/>
            <person name="Diez M.S."/>
            <person name="Solano J."/>
            <person name="Bargiela R."/>
            <person name="Golyshina O.V."/>
            <person name="Manteca A."/>
            <person name="Ramos J.L."/>
            <person name="Gallego J.R."/>
            <person name="Llorente I."/>
            <person name="Martins Dos Santos V.A."/>
            <person name="Jensen O.N."/>
            <person name="Pelaez A.I."/>
            <person name="Sanchez J."/>
            <person name="Ferrer M."/>
        </authorList>
    </citation>
    <scope>NUCLEOTIDE SEQUENCE</scope>
</reference>
<evidence type="ECO:0000256" key="2">
    <source>
        <dbReference type="ARBA" id="ARBA00022490"/>
    </source>
</evidence>
<comment type="caution">
    <text evidence="9">The sequence shown here is derived from an EMBL/GenBank/DDBJ whole genome shotgun (WGS) entry which is preliminary data.</text>
</comment>
<evidence type="ECO:0000256" key="7">
    <source>
        <dbReference type="SAM" id="Coils"/>
    </source>
</evidence>
<dbReference type="GO" id="GO:0005524">
    <property type="term" value="F:ATP binding"/>
    <property type="evidence" value="ECO:0007669"/>
    <property type="project" value="UniProtKB-KW"/>
</dbReference>
<keyword evidence="5 7" id="KW-0175">Coiled coil</keyword>
<feature type="domain" description="RecF/RecN/SMC N-terminal" evidence="8">
    <location>
        <begin position="66"/>
        <end position="182"/>
    </location>
</feature>
<sequence>VHELAELEKRQEFLSTQIADILDAKKQLEELIEKINEDSRQRFIDTFEAVRKEFHEIFRKLFGGGKADIILETPEDVLESGIDILARPPGKELQSISLLSGGEKALTAIALVLAVFKSKPSPFCVLDEVDAPLDEANTGRFAAIIQEFLTHSQFIVITHNKRMMAVANLLYGITMQEQGVSKRVAVRFDGKTQMDPAKMEPVASEASEAA</sequence>
<evidence type="ECO:0000256" key="1">
    <source>
        <dbReference type="ARBA" id="ARBA00004496"/>
    </source>
</evidence>
<dbReference type="EMBL" id="AUZX01002068">
    <property type="protein sequence ID" value="EQD77731.1"/>
    <property type="molecule type" value="Genomic_DNA"/>
</dbReference>
<dbReference type="CDD" id="cd03278">
    <property type="entry name" value="ABC_SMC_barmotin"/>
    <property type="match status" value="1"/>
</dbReference>
<dbReference type="AlphaFoldDB" id="T1BXM9"/>
<evidence type="ECO:0000256" key="6">
    <source>
        <dbReference type="ARBA" id="ARBA00023125"/>
    </source>
</evidence>
<protein>
    <submittedName>
        <fullName evidence="9">Chromosome segregation protein SMC</fullName>
    </submittedName>
</protein>
<dbReference type="InterPro" id="IPR003395">
    <property type="entry name" value="RecF/RecN/SMC_N"/>
</dbReference>
<evidence type="ECO:0000256" key="5">
    <source>
        <dbReference type="ARBA" id="ARBA00023054"/>
    </source>
</evidence>
<dbReference type="Gene3D" id="3.40.50.300">
    <property type="entry name" value="P-loop containing nucleotide triphosphate hydrolases"/>
    <property type="match status" value="1"/>
</dbReference>
<feature type="coiled-coil region" evidence="7">
    <location>
        <begin position="4"/>
        <end position="41"/>
    </location>
</feature>
<comment type="subcellular location">
    <subcellularLocation>
        <location evidence="1">Cytoplasm</location>
    </subcellularLocation>
</comment>
<evidence type="ECO:0000256" key="3">
    <source>
        <dbReference type="ARBA" id="ARBA00022741"/>
    </source>
</evidence>
<keyword evidence="6" id="KW-0238">DNA-binding</keyword>